<evidence type="ECO:0000256" key="6">
    <source>
        <dbReference type="ARBA" id="ARBA00049348"/>
    </source>
</evidence>
<sequence length="181" mass="18857">MTQLPALATTLDTPDGPFTAIVDAHAVLASGWTTDPDALVALIHPALRPDSVATDPTATGAAVRDLANTAAEAVRAYYAGDFTAPAHVPVVQQSGEFRTHAWEVLREVPAGAPVTYTEYAEAAGRPAAVRAVAGACALNAAALFVPCHRVVRTDGSLGGFRYGLTIKRSLLEREKDAASHT</sequence>
<dbReference type="SUPFAM" id="SSF46767">
    <property type="entry name" value="Methylated DNA-protein cysteine methyltransferase, C-terminal domain"/>
    <property type="match status" value="1"/>
</dbReference>
<reference evidence="9" key="1">
    <citation type="submission" date="2017-02" db="EMBL/GenBank/DDBJ databases">
        <authorList>
            <person name="Dridi B."/>
        </authorList>
    </citation>
    <scope>NUCLEOTIDE SEQUENCE [LARGE SCALE GENOMIC DNA]</scope>
    <source>
        <strain evidence="9">B Co 03.10</strain>
    </source>
</reference>
<dbReference type="GO" id="GO:0032259">
    <property type="term" value="P:methylation"/>
    <property type="evidence" value="ECO:0007669"/>
    <property type="project" value="UniProtKB-KW"/>
</dbReference>
<keyword evidence="2 8" id="KW-0489">Methyltransferase</keyword>
<dbReference type="InterPro" id="IPR014048">
    <property type="entry name" value="MethylDNA_cys_MeTrfase_DNA-bd"/>
</dbReference>
<dbReference type="InterPro" id="IPR001497">
    <property type="entry name" value="MethylDNA_cys_MeTrfase_AS"/>
</dbReference>
<evidence type="ECO:0000313" key="8">
    <source>
        <dbReference type="EMBL" id="SLM96257.1"/>
    </source>
</evidence>
<dbReference type="EC" id="2.1.1.63" evidence="8"/>
<proteinExistence type="predicted"/>
<dbReference type="NCBIfam" id="TIGR00589">
    <property type="entry name" value="ogt"/>
    <property type="match status" value="1"/>
</dbReference>
<feature type="domain" description="Methylated-DNA-[protein]-cysteine S-methyltransferase DNA binding" evidence="7">
    <location>
        <begin position="96"/>
        <end position="175"/>
    </location>
</feature>
<comment type="catalytic activity">
    <reaction evidence="1">
        <text>a 4-O-methyl-thymidine in DNA + L-cysteinyl-[protein] = a thymidine in DNA + S-methyl-L-cysteinyl-[protein]</text>
        <dbReference type="Rhea" id="RHEA:53428"/>
        <dbReference type="Rhea" id="RHEA-COMP:10131"/>
        <dbReference type="Rhea" id="RHEA-COMP:10132"/>
        <dbReference type="Rhea" id="RHEA-COMP:13555"/>
        <dbReference type="Rhea" id="RHEA-COMP:13556"/>
        <dbReference type="ChEBI" id="CHEBI:29950"/>
        <dbReference type="ChEBI" id="CHEBI:82612"/>
        <dbReference type="ChEBI" id="CHEBI:137386"/>
        <dbReference type="ChEBI" id="CHEBI:137387"/>
        <dbReference type="EC" id="2.1.1.63"/>
    </reaction>
</comment>
<dbReference type="Pfam" id="PF01035">
    <property type="entry name" value="DNA_binding_1"/>
    <property type="match status" value="1"/>
</dbReference>
<evidence type="ECO:0000256" key="3">
    <source>
        <dbReference type="ARBA" id="ARBA00022679"/>
    </source>
</evidence>
<dbReference type="InterPro" id="IPR036217">
    <property type="entry name" value="MethylDNA_cys_MeTrfase_DNAb"/>
</dbReference>
<keyword evidence="9" id="KW-1185">Reference proteome</keyword>
<gene>
    <name evidence="8" type="ORF">FM105_05580</name>
</gene>
<organism evidence="8 9">
    <name type="scientific">Brevibacterium yomogidense</name>
    <dbReference type="NCBI Taxonomy" id="946573"/>
    <lineage>
        <taxon>Bacteria</taxon>
        <taxon>Bacillati</taxon>
        <taxon>Actinomycetota</taxon>
        <taxon>Actinomycetes</taxon>
        <taxon>Micrococcales</taxon>
        <taxon>Brevibacteriaceae</taxon>
        <taxon>Brevibacterium</taxon>
    </lineage>
</organism>
<accession>A0A1X6XCH0</accession>
<dbReference type="PANTHER" id="PTHR10815">
    <property type="entry name" value="METHYLATED-DNA--PROTEIN-CYSTEINE METHYLTRANSFERASE"/>
    <property type="match status" value="1"/>
</dbReference>
<evidence type="ECO:0000313" key="9">
    <source>
        <dbReference type="Proteomes" id="UP000196581"/>
    </source>
</evidence>
<keyword evidence="5" id="KW-0234">DNA repair</keyword>
<dbReference type="AlphaFoldDB" id="A0A1X6XCH0"/>
<dbReference type="GO" id="GO:0006281">
    <property type="term" value="P:DNA repair"/>
    <property type="evidence" value="ECO:0007669"/>
    <property type="project" value="UniProtKB-KW"/>
</dbReference>
<evidence type="ECO:0000256" key="1">
    <source>
        <dbReference type="ARBA" id="ARBA00001286"/>
    </source>
</evidence>
<evidence type="ECO:0000259" key="7">
    <source>
        <dbReference type="Pfam" id="PF01035"/>
    </source>
</evidence>
<dbReference type="CDD" id="cd06445">
    <property type="entry name" value="ATase"/>
    <property type="match status" value="1"/>
</dbReference>
<dbReference type="PANTHER" id="PTHR10815:SF5">
    <property type="entry name" value="METHYLATED-DNA--PROTEIN-CYSTEINE METHYLTRANSFERASE"/>
    <property type="match status" value="1"/>
</dbReference>
<comment type="catalytic activity">
    <reaction evidence="6">
        <text>a 6-O-methyl-2'-deoxyguanosine in DNA + L-cysteinyl-[protein] = S-methyl-L-cysteinyl-[protein] + a 2'-deoxyguanosine in DNA</text>
        <dbReference type="Rhea" id="RHEA:24000"/>
        <dbReference type="Rhea" id="RHEA-COMP:10131"/>
        <dbReference type="Rhea" id="RHEA-COMP:10132"/>
        <dbReference type="Rhea" id="RHEA-COMP:11367"/>
        <dbReference type="Rhea" id="RHEA-COMP:11368"/>
        <dbReference type="ChEBI" id="CHEBI:29950"/>
        <dbReference type="ChEBI" id="CHEBI:82612"/>
        <dbReference type="ChEBI" id="CHEBI:85445"/>
        <dbReference type="ChEBI" id="CHEBI:85448"/>
        <dbReference type="EC" id="2.1.1.63"/>
    </reaction>
</comment>
<keyword evidence="4" id="KW-0227">DNA damage</keyword>
<keyword evidence="3 8" id="KW-0808">Transferase</keyword>
<protein>
    <submittedName>
        <fullName evidence="8">Methylated-DNA--protein-cysteine methyltransferase</fullName>
        <ecNumber evidence="8">2.1.1.63</ecNumber>
    </submittedName>
</protein>
<dbReference type="Gene3D" id="1.10.10.10">
    <property type="entry name" value="Winged helix-like DNA-binding domain superfamily/Winged helix DNA-binding domain"/>
    <property type="match status" value="1"/>
</dbReference>
<dbReference type="EMBL" id="FWFF01000008">
    <property type="protein sequence ID" value="SLM96257.1"/>
    <property type="molecule type" value="Genomic_DNA"/>
</dbReference>
<dbReference type="GO" id="GO:0003908">
    <property type="term" value="F:methylated-DNA-[protein]-cysteine S-methyltransferase activity"/>
    <property type="evidence" value="ECO:0007669"/>
    <property type="project" value="UniProtKB-EC"/>
</dbReference>
<evidence type="ECO:0000256" key="4">
    <source>
        <dbReference type="ARBA" id="ARBA00022763"/>
    </source>
</evidence>
<name>A0A1X6XCH0_9MICO</name>
<evidence type="ECO:0000256" key="2">
    <source>
        <dbReference type="ARBA" id="ARBA00022603"/>
    </source>
</evidence>
<dbReference type="InterPro" id="IPR036388">
    <property type="entry name" value="WH-like_DNA-bd_sf"/>
</dbReference>
<dbReference type="PROSITE" id="PS00374">
    <property type="entry name" value="MGMT"/>
    <property type="match status" value="1"/>
</dbReference>
<dbReference type="Proteomes" id="UP000196581">
    <property type="component" value="Unassembled WGS sequence"/>
</dbReference>
<evidence type="ECO:0000256" key="5">
    <source>
        <dbReference type="ARBA" id="ARBA00023204"/>
    </source>
</evidence>
<dbReference type="RefSeq" id="WP_087006002.1">
    <property type="nucleotide sequence ID" value="NZ_FWFF01000008.1"/>
</dbReference>